<dbReference type="InterPro" id="IPR016181">
    <property type="entry name" value="Acyl_CoA_acyltransferase"/>
</dbReference>
<reference evidence="2" key="1">
    <citation type="submission" date="2022-08" db="EMBL/GenBank/DDBJ databases">
        <title>The genomic sequence of strain Paenibacillus sp. SCIV0701.</title>
        <authorList>
            <person name="Zhao H."/>
        </authorList>
    </citation>
    <scope>NUCLEOTIDE SEQUENCE</scope>
    <source>
        <strain evidence="2">SCIV0701</strain>
    </source>
</reference>
<protein>
    <submittedName>
        <fullName evidence="2">GNAT family N-acetyltransferase</fullName>
    </submittedName>
</protein>
<evidence type="ECO:0000259" key="1">
    <source>
        <dbReference type="Pfam" id="PF13302"/>
    </source>
</evidence>
<dbReference type="PANTHER" id="PTHR43792:SF1">
    <property type="entry name" value="N-ACETYLTRANSFERASE DOMAIN-CONTAINING PROTEIN"/>
    <property type="match status" value="1"/>
</dbReference>
<dbReference type="EMBL" id="JANIPJ010000011">
    <property type="protein sequence ID" value="MCR2805346.1"/>
    <property type="molecule type" value="Genomic_DNA"/>
</dbReference>
<dbReference type="GO" id="GO:0016747">
    <property type="term" value="F:acyltransferase activity, transferring groups other than amino-acyl groups"/>
    <property type="evidence" value="ECO:0007669"/>
    <property type="project" value="InterPro"/>
</dbReference>
<dbReference type="Proteomes" id="UP001141950">
    <property type="component" value="Unassembled WGS sequence"/>
</dbReference>
<sequence>MLWGETERLKLYIPDVGRDLEAHSAMLEDPEVGKWLPKGTSYTREETEKLIRYFAAHWERYGYGAWAVYHKLTGRFLGHCGLNRMDEWEKTEVLYAFTREAWGNGYCTEASTAALSHGFGELGLPTLIALAKRDNAPSIAVMKRLEMKYWDSIRWRNMDVVRYEIVNEQK</sequence>
<dbReference type="SUPFAM" id="SSF55729">
    <property type="entry name" value="Acyl-CoA N-acyltransferases (Nat)"/>
    <property type="match status" value="1"/>
</dbReference>
<dbReference type="InterPro" id="IPR051531">
    <property type="entry name" value="N-acetyltransferase"/>
</dbReference>
<feature type="domain" description="N-acetyltransferase" evidence="1">
    <location>
        <begin position="18"/>
        <end position="148"/>
    </location>
</feature>
<comment type="caution">
    <text evidence="2">The sequence shown here is derived from an EMBL/GenBank/DDBJ whole genome shotgun (WGS) entry which is preliminary data.</text>
</comment>
<dbReference type="InterPro" id="IPR000182">
    <property type="entry name" value="GNAT_dom"/>
</dbReference>
<gene>
    <name evidence="2" type="ORF">NQZ67_15775</name>
</gene>
<dbReference type="AlphaFoldDB" id="A0A9X2MR46"/>
<keyword evidence="3" id="KW-1185">Reference proteome</keyword>
<proteinExistence type="predicted"/>
<accession>A0A9X2MR46</accession>
<name>A0A9X2MR46_9BACL</name>
<dbReference type="Pfam" id="PF13302">
    <property type="entry name" value="Acetyltransf_3"/>
    <property type="match status" value="1"/>
</dbReference>
<evidence type="ECO:0000313" key="2">
    <source>
        <dbReference type="EMBL" id="MCR2805346.1"/>
    </source>
</evidence>
<dbReference type="Gene3D" id="3.40.630.30">
    <property type="match status" value="1"/>
</dbReference>
<dbReference type="PANTHER" id="PTHR43792">
    <property type="entry name" value="GNAT FAMILY, PUTATIVE (AFU_ORTHOLOGUE AFUA_3G00765)-RELATED-RELATED"/>
    <property type="match status" value="1"/>
</dbReference>
<organism evidence="2 3">
    <name type="scientific">Paenibacillus soyae</name>
    <dbReference type="NCBI Taxonomy" id="2969249"/>
    <lineage>
        <taxon>Bacteria</taxon>
        <taxon>Bacillati</taxon>
        <taxon>Bacillota</taxon>
        <taxon>Bacilli</taxon>
        <taxon>Bacillales</taxon>
        <taxon>Paenibacillaceae</taxon>
        <taxon>Paenibacillus</taxon>
    </lineage>
</organism>
<dbReference type="RefSeq" id="WP_257447629.1">
    <property type="nucleotide sequence ID" value="NZ_JANIPJ010000011.1"/>
</dbReference>
<evidence type="ECO:0000313" key="3">
    <source>
        <dbReference type="Proteomes" id="UP001141950"/>
    </source>
</evidence>